<dbReference type="Gene3D" id="3.40.50.150">
    <property type="entry name" value="Vaccinia Virus protein VP39"/>
    <property type="match status" value="1"/>
</dbReference>
<comment type="caution">
    <text evidence="2">The sequence shown here is derived from an EMBL/GenBank/DDBJ whole genome shotgun (WGS) entry which is preliminary data.</text>
</comment>
<dbReference type="CDD" id="cd02440">
    <property type="entry name" value="AdoMet_MTases"/>
    <property type="match status" value="1"/>
</dbReference>
<dbReference type="PANTHER" id="PTHR42912">
    <property type="entry name" value="METHYLTRANSFERASE"/>
    <property type="match status" value="1"/>
</dbReference>
<gene>
    <name evidence="2" type="ORF">A2934_02785</name>
</gene>
<protein>
    <recommendedName>
        <fullName evidence="1">Methyltransferase type 11 domain-containing protein</fullName>
    </recommendedName>
</protein>
<evidence type="ECO:0000259" key="1">
    <source>
        <dbReference type="Pfam" id="PF08241"/>
    </source>
</evidence>
<accession>A0A1G2L0G5</accession>
<name>A0A1G2L0G5_9BACT</name>
<reference evidence="2 3" key="1">
    <citation type="journal article" date="2016" name="Nat. Commun.">
        <title>Thousands of microbial genomes shed light on interconnected biogeochemical processes in an aquifer system.</title>
        <authorList>
            <person name="Anantharaman K."/>
            <person name="Brown C.T."/>
            <person name="Hug L.A."/>
            <person name="Sharon I."/>
            <person name="Castelle C.J."/>
            <person name="Probst A.J."/>
            <person name="Thomas B.C."/>
            <person name="Singh A."/>
            <person name="Wilkins M.J."/>
            <person name="Karaoz U."/>
            <person name="Brodie E.L."/>
            <person name="Williams K.H."/>
            <person name="Hubbard S.S."/>
            <person name="Banfield J.F."/>
        </authorList>
    </citation>
    <scope>NUCLEOTIDE SEQUENCE [LARGE SCALE GENOMIC DNA]</scope>
</reference>
<evidence type="ECO:0000313" key="3">
    <source>
        <dbReference type="Proteomes" id="UP000177982"/>
    </source>
</evidence>
<dbReference type="Proteomes" id="UP000177982">
    <property type="component" value="Unassembled WGS sequence"/>
</dbReference>
<dbReference type="SUPFAM" id="SSF53335">
    <property type="entry name" value="S-adenosyl-L-methionine-dependent methyltransferases"/>
    <property type="match status" value="1"/>
</dbReference>
<dbReference type="Pfam" id="PF08241">
    <property type="entry name" value="Methyltransf_11"/>
    <property type="match status" value="1"/>
</dbReference>
<organism evidence="2 3">
    <name type="scientific">Candidatus Sungbacteria bacterium RIFCSPLOWO2_01_FULL_47_10</name>
    <dbReference type="NCBI Taxonomy" id="1802276"/>
    <lineage>
        <taxon>Bacteria</taxon>
        <taxon>Candidatus Sungiibacteriota</taxon>
    </lineage>
</organism>
<dbReference type="EMBL" id="MHQO01000058">
    <property type="protein sequence ID" value="OHA05196.1"/>
    <property type="molecule type" value="Genomic_DNA"/>
</dbReference>
<dbReference type="AlphaFoldDB" id="A0A1G2L0G5"/>
<dbReference type="InterPro" id="IPR029063">
    <property type="entry name" value="SAM-dependent_MTases_sf"/>
</dbReference>
<dbReference type="InterPro" id="IPR013216">
    <property type="entry name" value="Methyltransf_11"/>
</dbReference>
<dbReference type="InterPro" id="IPR050508">
    <property type="entry name" value="Methyltransf_Superfamily"/>
</dbReference>
<feature type="domain" description="Methyltransferase type 11" evidence="1">
    <location>
        <begin position="59"/>
        <end position="147"/>
    </location>
</feature>
<proteinExistence type="predicted"/>
<dbReference type="GO" id="GO:0008757">
    <property type="term" value="F:S-adenosylmethionine-dependent methyltransferase activity"/>
    <property type="evidence" value="ECO:0007669"/>
    <property type="project" value="InterPro"/>
</dbReference>
<sequence length="248" mass="28492">MALFTRNKKQNDPQFHNEDIATHGGYQYAVSEKFSSLHANSRLSETVLSAFDYSGKKVIDIGCGDGKYTEEIYRRFKPAEIVGVDPAGEAVKLASDRYAVPGVRFREASIYALPFPDGYFDIAVVRGVTHHLDRPLEGMKEAVRVSKNIVLTDPNGYNPGCKIIEKISPYHRTHKEMSYFPFQYNRWLREAGATVTKDYYILLVPMFFPEVPARFLARFESFFEQRKYLSRFFCGTHVRIAANNKYKN</sequence>
<evidence type="ECO:0000313" key="2">
    <source>
        <dbReference type="EMBL" id="OHA05196.1"/>
    </source>
</evidence>